<protein>
    <submittedName>
        <fullName evidence="1">Uncharacterized protein</fullName>
    </submittedName>
</protein>
<name>A0A828Z2B8_9LEPT</name>
<evidence type="ECO:0000313" key="1">
    <source>
        <dbReference type="EMBL" id="EKR64129.1"/>
    </source>
</evidence>
<reference evidence="1 2" key="1">
    <citation type="submission" date="2012-10" db="EMBL/GenBank/DDBJ databases">
        <authorList>
            <person name="Harkins D.M."/>
            <person name="Durkin A.S."/>
            <person name="Brinkac L.M."/>
            <person name="Haft D.H."/>
            <person name="Selengut J.D."/>
            <person name="Sanka R."/>
            <person name="DePew J."/>
            <person name="Purushe J."/>
            <person name="Whelen A.C."/>
            <person name="Vinetz J.M."/>
            <person name="Sutton G.G."/>
            <person name="Nierman W.C."/>
            <person name="Fouts D.E."/>
        </authorList>
    </citation>
    <scope>NUCLEOTIDE SEQUENCE [LARGE SCALE GENOMIC DNA]</scope>
    <source>
        <strain evidence="1 2">2006001853</strain>
    </source>
</reference>
<evidence type="ECO:0000313" key="2">
    <source>
        <dbReference type="Proteomes" id="UP000001338"/>
    </source>
</evidence>
<accession>A0A828Z2B8</accession>
<dbReference type="EMBL" id="AFLV02000050">
    <property type="protein sequence ID" value="EKR64129.1"/>
    <property type="molecule type" value="Genomic_DNA"/>
</dbReference>
<sequence length="38" mass="4566">MEFLYSLIFVAILFELEIVPILKKTEELFKVKDQFSED</sequence>
<dbReference type="Proteomes" id="UP000001338">
    <property type="component" value="Unassembled WGS sequence"/>
</dbReference>
<gene>
    <name evidence="1" type="ORF">LEP1GSC036_3672</name>
</gene>
<organism evidence="1 2">
    <name type="scientific">Leptospira weilii str. 2006001853</name>
    <dbReference type="NCBI Taxonomy" id="1001589"/>
    <lineage>
        <taxon>Bacteria</taxon>
        <taxon>Pseudomonadati</taxon>
        <taxon>Spirochaetota</taxon>
        <taxon>Spirochaetia</taxon>
        <taxon>Leptospirales</taxon>
        <taxon>Leptospiraceae</taxon>
        <taxon>Leptospira</taxon>
    </lineage>
</organism>
<comment type="caution">
    <text evidence="1">The sequence shown here is derived from an EMBL/GenBank/DDBJ whole genome shotgun (WGS) entry which is preliminary data.</text>
</comment>
<proteinExistence type="predicted"/>
<dbReference type="AlphaFoldDB" id="A0A828Z2B8"/>